<organism evidence="1 2">
    <name type="scientific">Scophthalmus maximus</name>
    <name type="common">Turbot</name>
    <name type="synonym">Psetta maxima</name>
    <dbReference type="NCBI Taxonomy" id="52904"/>
    <lineage>
        <taxon>Eukaryota</taxon>
        <taxon>Metazoa</taxon>
        <taxon>Chordata</taxon>
        <taxon>Craniata</taxon>
        <taxon>Vertebrata</taxon>
        <taxon>Euteleostomi</taxon>
        <taxon>Actinopterygii</taxon>
        <taxon>Neopterygii</taxon>
        <taxon>Teleostei</taxon>
        <taxon>Neoteleostei</taxon>
        <taxon>Acanthomorphata</taxon>
        <taxon>Carangaria</taxon>
        <taxon>Pleuronectiformes</taxon>
        <taxon>Pleuronectoidei</taxon>
        <taxon>Scophthalmidae</taxon>
        <taxon>Scophthalmus</taxon>
    </lineage>
</organism>
<feature type="non-terminal residue" evidence="1">
    <location>
        <position position="1"/>
    </location>
</feature>
<evidence type="ECO:0000313" key="2">
    <source>
        <dbReference type="Proteomes" id="UP000438429"/>
    </source>
</evidence>
<protein>
    <submittedName>
        <fullName evidence="1">Uncharacterized protein</fullName>
    </submittedName>
</protein>
<gene>
    <name evidence="1" type="ORF">F2P81_010872</name>
</gene>
<sequence length="75" mass="8694">DGTCKGEFNSILFYVLVQFKKLNAQAFTALGLLRANEFFSFSADDQDYIRTRPRVICLNRDCALKSKQHRLLLTY</sequence>
<reference evidence="1 2" key="1">
    <citation type="submission" date="2019-06" db="EMBL/GenBank/DDBJ databases">
        <title>Draft genomes of female and male turbot (Scophthalmus maximus).</title>
        <authorList>
            <person name="Xu H."/>
            <person name="Xu X.-W."/>
            <person name="Shao C."/>
            <person name="Chen S."/>
        </authorList>
    </citation>
    <scope>NUCLEOTIDE SEQUENCE [LARGE SCALE GENOMIC DNA]</scope>
    <source>
        <strain evidence="1">Ysfricsl-2016a</strain>
        <tissue evidence="1">Blood</tissue>
    </source>
</reference>
<comment type="caution">
    <text evidence="1">The sequence shown here is derived from an EMBL/GenBank/DDBJ whole genome shotgun (WGS) entry which is preliminary data.</text>
</comment>
<dbReference type="AlphaFoldDB" id="A0A6A4T115"/>
<name>A0A6A4T115_SCOMX</name>
<evidence type="ECO:0000313" key="1">
    <source>
        <dbReference type="EMBL" id="KAF0037998.1"/>
    </source>
</evidence>
<dbReference type="EMBL" id="VEVO01000009">
    <property type="protein sequence ID" value="KAF0037998.1"/>
    <property type="molecule type" value="Genomic_DNA"/>
</dbReference>
<dbReference type="Proteomes" id="UP000438429">
    <property type="component" value="Unassembled WGS sequence"/>
</dbReference>
<accession>A0A6A4T115</accession>
<proteinExistence type="predicted"/>